<accession>A0A6N6VXP5</accession>
<dbReference type="GO" id="GO:0046872">
    <property type="term" value="F:metal ion binding"/>
    <property type="evidence" value="ECO:0007669"/>
    <property type="project" value="UniProtKB-KW"/>
</dbReference>
<keyword evidence="2" id="KW-0186">Copper</keyword>
<keyword evidence="3" id="KW-1015">Disulfide bond</keyword>
<keyword evidence="4" id="KW-1133">Transmembrane helix</keyword>
<feature type="transmembrane region" description="Helical" evidence="4">
    <location>
        <begin position="245"/>
        <end position="273"/>
    </location>
</feature>
<evidence type="ECO:0000256" key="1">
    <source>
        <dbReference type="ARBA" id="ARBA00010996"/>
    </source>
</evidence>
<dbReference type="Gene3D" id="3.40.30.10">
    <property type="entry name" value="Glutaredoxin"/>
    <property type="match status" value="1"/>
</dbReference>
<comment type="caution">
    <text evidence="5">The sequence shown here is derived from an EMBL/GenBank/DDBJ whole genome shotgun (WGS) entry which is preliminary data.</text>
</comment>
<evidence type="ECO:0000256" key="2">
    <source>
        <dbReference type="PIRSR" id="PIRSR603782-1"/>
    </source>
</evidence>
<dbReference type="Pfam" id="PF02630">
    <property type="entry name" value="SCO1-SenC"/>
    <property type="match status" value="1"/>
</dbReference>
<feature type="binding site" evidence="2">
    <location>
        <position position="186"/>
    </location>
    <ligand>
        <name>Cu cation</name>
        <dbReference type="ChEBI" id="CHEBI:23378"/>
    </ligand>
</feature>
<feature type="binding site" evidence="2">
    <location>
        <position position="98"/>
    </location>
    <ligand>
        <name>Cu cation</name>
        <dbReference type="ChEBI" id="CHEBI:23378"/>
    </ligand>
</feature>
<proteinExistence type="inferred from homology"/>
<dbReference type="InterPro" id="IPR036249">
    <property type="entry name" value="Thioredoxin-like_sf"/>
</dbReference>
<dbReference type="Proteomes" id="UP000437748">
    <property type="component" value="Unassembled WGS sequence"/>
</dbReference>
<dbReference type="EMBL" id="WFLM01000001">
    <property type="protein sequence ID" value="KAB8040894.1"/>
    <property type="molecule type" value="Genomic_DNA"/>
</dbReference>
<feature type="disulfide bond" description="Redox-active" evidence="3">
    <location>
        <begin position="94"/>
        <end position="98"/>
    </location>
</feature>
<reference evidence="5 6" key="1">
    <citation type="submission" date="2019-10" db="EMBL/GenBank/DDBJ databases">
        <title>New species of Slilvanegrellaceae.</title>
        <authorList>
            <person name="Pitt A."/>
            <person name="Hahn M.W."/>
        </authorList>
    </citation>
    <scope>NUCLEOTIDE SEQUENCE [LARGE SCALE GENOMIC DNA]</scope>
    <source>
        <strain evidence="5 6">SP-Ram-0.45-NSY-1</strain>
    </source>
</reference>
<dbReference type="PANTHER" id="PTHR12151:SF8">
    <property type="entry name" value="THIOREDOXIN DOMAIN-CONTAINING PROTEIN"/>
    <property type="match status" value="1"/>
</dbReference>
<evidence type="ECO:0000313" key="6">
    <source>
        <dbReference type="Proteomes" id="UP000437748"/>
    </source>
</evidence>
<dbReference type="PANTHER" id="PTHR12151">
    <property type="entry name" value="ELECTRON TRANSPORT PROTIN SCO1/SENC FAMILY MEMBER"/>
    <property type="match status" value="1"/>
</dbReference>
<gene>
    <name evidence="5" type="ORF">GCL60_02900</name>
</gene>
<keyword evidence="4" id="KW-0472">Membrane</keyword>
<evidence type="ECO:0000256" key="3">
    <source>
        <dbReference type="PIRSR" id="PIRSR603782-2"/>
    </source>
</evidence>
<organism evidence="5 6">
    <name type="scientific">Silvanigrella paludirubra</name>
    <dbReference type="NCBI Taxonomy" id="2499159"/>
    <lineage>
        <taxon>Bacteria</taxon>
        <taxon>Pseudomonadati</taxon>
        <taxon>Bdellovibrionota</taxon>
        <taxon>Oligoflexia</taxon>
        <taxon>Silvanigrellales</taxon>
        <taxon>Silvanigrellaceae</taxon>
        <taxon>Silvanigrella</taxon>
    </lineage>
</organism>
<sequence length="281" mass="32077">MYFVYFKKIIVIMLFIFIYPVYSQVFNYKPSGNSALPPVDSIPESNKGVTIQEHLGNKIDMNLSFTDQFGKIKSLKELTKDGKPILLTLNYYRCVSLCSVQLINVAKTIKELGWPIGKDFSIATISFDPTDKPEDAKKKHDEYLSLAGQPEGEWNFFVGNQESIDKITKQVGFYYKYLPQNNEYSHTAAIFFIAPDGTITRYIYGISYKVNDVKFSLMDASQGKLGSTTDRFLLFCCYYDPNAGAYTGLAMGIMRTVGIAMMSFLGILVYFYYNKRKKLYK</sequence>
<keyword evidence="2" id="KW-0479">Metal-binding</keyword>
<comment type="similarity">
    <text evidence="1">Belongs to the SCO1/2 family.</text>
</comment>
<dbReference type="RefSeq" id="WP_153418416.1">
    <property type="nucleotide sequence ID" value="NZ_WFLM01000001.1"/>
</dbReference>
<dbReference type="CDD" id="cd02968">
    <property type="entry name" value="SCO"/>
    <property type="match status" value="1"/>
</dbReference>
<protein>
    <submittedName>
        <fullName evidence="5">SCO family protein</fullName>
    </submittedName>
</protein>
<name>A0A6N6VXP5_9BACT</name>
<evidence type="ECO:0000313" key="5">
    <source>
        <dbReference type="EMBL" id="KAB8040894.1"/>
    </source>
</evidence>
<dbReference type="InterPro" id="IPR003782">
    <property type="entry name" value="SCO1/SenC"/>
</dbReference>
<evidence type="ECO:0000256" key="4">
    <source>
        <dbReference type="SAM" id="Phobius"/>
    </source>
</evidence>
<dbReference type="OrthoDB" id="5290199at2"/>
<feature type="binding site" evidence="2">
    <location>
        <position position="94"/>
    </location>
    <ligand>
        <name>Cu cation</name>
        <dbReference type="ChEBI" id="CHEBI:23378"/>
    </ligand>
</feature>
<keyword evidence="4" id="KW-0812">Transmembrane</keyword>
<dbReference type="AlphaFoldDB" id="A0A6N6VXP5"/>
<keyword evidence="6" id="KW-1185">Reference proteome</keyword>
<dbReference type="SUPFAM" id="SSF52833">
    <property type="entry name" value="Thioredoxin-like"/>
    <property type="match status" value="1"/>
</dbReference>